<dbReference type="EMBL" id="KN824330">
    <property type="protein sequence ID" value="KIM23896.1"/>
    <property type="molecule type" value="Genomic_DNA"/>
</dbReference>
<name>A0A0C3AXA8_SERVB</name>
<accession>A0A0C3AXA8</accession>
<proteinExistence type="predicted"/>
<keyword evidence="2" id="KW-1185">Reference proteome</keyword>
<protein>
    <submittedName>
        <fullName evidence="1">Uncharacterized protein</fullName>
    </submittedName>
</protein>
<gene>
    <name evidence="1" type="ORF">M408DRAFT_248729</name>
</gene>
<reference evidence="1 2" key="1">
    <citation type="submission" date="2014-04" db="EMBL/GenBank/DDBJ databases">
        <authorList>
            <consortium name="DOE Joint Genome Institute"/>
            <person name="Kuo A."/>
            <person name="Zuccaro A."/>
            <person name="Kohler A."/>
            <person name="Nagy L.G."/>
            <person name="Floudas D."/>
            <person name="Copeland A."/>
            <person name="Barry K.W."/>
            <person name="Cichocki N."/>
            <person name="Veneault-Fourrey C."/>
            <person name="LaButti K."/>
            <person name="Lindquist E.A."/>
            <person name="Lipzen A."/>
            <person name="Lundell T."/>
            <person name="Morin E."/>
            <person name="Murat C."/>
            <person name="Sun H."/>
            <person name="Tunlid A."/>
            <person name="Henrissat B."/>
            <person name="Grigoriev I.V."/>
            <person name="Hibbett D.S."/>
            <person name="Martin F."/>
            <person name="Nordberg H.P."/>
            <person name="Cantor M.N."/>
            <person name="Hua S.X."/>
        </authorList>
    </citation>
    <scope>NUCLEOTIDE SEQUENCE [LARGE SCALE GENOMIC DNA]</scope>
    <source>
        <strain evidence="1 2">MAFF 305830</strain>
    </source>
</reference>
<evidence type="ECO:0000313" key="2">
    <source>
        <dbReference type="Proteomes" id="UP000054097"/>
    </source>
</evidence>
<reference evidence="2" key="2">
    <citation type="submission" date="2015-01" db="EMBL/GenBank/DDBJ databases">
        <title>Evolutionary Origins and Diversification of the Mycorrhizal Mutualists.</title>
        <authorList>
            <consortium name="DOE Joint Genome Institute"/>
            <consortium name="Mycorrhizal Genomics Consortium"/>
            <person name="Kohler A."/>
            <person name="Kuo A."/>
            <person name="Nagy L.G."/>
            <person name="Floudas D."/>
            <person name="Copeland A."/>
            <person name="Barry K.W."/>
            <person name="Cichocki N."/>
            <person name="Veneault-Fourrey C."/>
            <person name="LaButti K."/>
            <person name="Lindquist E.A."/>
            <person name="Lipzen A."/>
            <person name="Lundell T."/>
            <person name="Morin E."/>
            <person name="Murat C."/>
            <person name="Riley R."/>
            <person name="Ohm R."/>
            <person name="Sun H."/>
            <person name="Tunlid A."/>
            <person name="Henrissat B."/>
            <person name="Grigoriev I.V."/>
            <person name="Hibbett D.S."/>
            <person name="Martin F."/>
        </authorList>
    </citation>
    <scope>NUCLEOTIDE SEQUENCE [LARGE SCALE GENOMIC DNA]</scope>
    <source>
        <strain evidence="2">MAFF 305830</strain>
    </source>
</reference>
<organism evidence="1 2">
    <name type="scientific">Serendipita vermifera MAFF 305830</name>
    <dbReference type="NCBI Taxonomy" id="933852"/>
    <lineage>
        <taxon>Eukaryota</taxon>
        <taxon>Fungi</taxon>
        <taxon>Dikarya</taxon>
        <taxon>Basidiomycota</taxon>
        <taxon>Agaricomycotina</taxon>
        <taxon>Agaricomycetes</taxon>
        <taxon>Sebacinales</taxon>
        <taxon>Serendipitaceae</taxon>
        <taxon>Serendipita</taxon>
    </lineage>
</organism>
<evidence type="ECO:0000313" key="1">
    <source>
        <dbReference type="EMBL" id="KIM23896.1"/>
    </source>
</evidence>
<dbReference type="AlphaFoldDB" id="A0A0C3AXA8"/>
<sequence length="69" mass="7773">MNEPLSCAILEEEFALDGFGWLATGRARHVIAFILQTTNFGRVSCTKSIHRTSLRPYFGGIVYCERHLA</sequence>
<dbReference type="Proteomes" id="UP000054097">
    <property type="component" value="Unassembled WGS sequence"/>
</dbReference>
<dbReference type="HOGENOM" id="CLU_2777522_0_0_1"/>